<accession>A0ABU4WB09</accession>
<sequence length="47" mass="5356">MLTQYKNCGNILLVAGTTAAKKKDINNRIEKIVRSYENNKMPEMANQ</sequence>
<name>A0ABU4WB09_9FUSO</name>
<protein>
    <submittedName>
        <fullName evidence="1">Uncharacterized protein</fullName>
    </submittedName>
</protein>
<evidence type="ECO:0000313" key="2">
    <source>
        <dbReference type="Proteomes" id="UP001279681"/>
    </source>
</evidence>
<organism evidence="1 2">
    <name type="scientific">Candidatus Cetobacterium colombiensis</name>
    <dbReference type="NCBI Taxonomy" id="3073100"/>
    <lineage>
        <taxon>Bacteria</taxon>
        <taxon>Fusobacteriati</taxon>
        <taxon>Fusobacteriota</taxon>
        <taxon>Fusobacteriia</taxon>
        <taxon>Fusobacteriales</taxon>
        <taxon>Fusobacteriaceae</taxon>
        <taxon>Cetobacterium</taxon>
    </lineage>
</organism>
<proteinExistence type="predicted"/>
<reference evidence="2" key="1">
    <citation type="submission" date="2023-07" db="EMBL/GenBank/DDBJ databases">
        <authorList>
            <person name="Colorado M.A."/>
            <person name="Villamil L.M."/>
            <person name="Melo J.F."/>
            <person name="Rodriguez J.A."/>
            <person name="Ruiz R.Y."/>
        </authorList>
    </citation>
    <scope>NUCLEOTIDE SEQUENCE [LARGE SCALE GENOMIC DNA]</scope>
    <source>
        <strain evidence="2">C33</strain>
    </source>
</reference>
<comment type="caution">
    <text evidence="1">The sequence shown here is derived from an EMBL/GenBank/DDBJ whole genome shotgun (WGS) entry which is preliminary data.</text>
</comment>
<evidence type="ECO:0000313" key="1">
    <source>
        <dbReference type="EMBL" id="MDX8336722.1"/>
    </source>
</evidence>
<dbReference type="Proteomes" id="UP001279681">
    <property type="component" value="Unassembled WGS sequence"/>
</dbReference>
<dbReference type="EMBL" id="JAVIKH010000013">
    <property type="protein sequence ID" value="MDX8336722.1"/>
    <property type="molecule type" value="Genomic_DNA"/>
</dbReference>
<keyword evidence="2" id="KW-1185">Reference proteome</keyword>
<gene>
    <name evidence="1" type="ORF">RFV38_09480</name>
</gene>